<evidence type="ECO:0000313" key="1">
    <source>
        <dbReference type="EMBL" id="KAI3363702.1"/>
    </source>
</evidence>
<sequence length="157" mass="17455">MSHREEALGKTQDTLETMSLSWPGNAGPGSSWKSWRKCLGKWQRVNPVCSSRTTLLHFAWHTNRSTGDVISFSPGALLYRDIKPIQESAPISFKITTIISVPIRSTVSPTPSLMKCFEKLVLRQISKQPIQPGPSPDSEQTDPQRMCSPLPSTLHTP</sequence>
<dbReference type="EMBL" id="CM041543">
    <property type="protein sequence ID" value="KAI3363702.1"/>
    <property type="molecule type" value="Genomic_DNA"/>
</dbReference>
<proteinExistence type="predicted"/>
<protein>
    <submittedName>
        <fullName evidence="1">Uncharacterized protein</fullName>
    </submittedName>
</protein>
<evidence type="ECO:0000313" key="2">
    <source>
        <dbReference type="Proteomes" id="UP000831701"/>
    </source>
</evidence>
<name>A0ACB8W6R7_9TELE</name>
<dbReference type="Proteomes" id="UP000831701">
    <property type="component" value="Chromosome 13"/>
</dbReference>
<comment type="caution">
    <text evidence="1">The sequence shown here is derived from an EMBL/GenBank/DDBJ whole genome shotgun (WGS) entry which is preliminary data.</text>
</comment>
<reference evidence="1" key="1">
    <citation type="submission" date="2022-04" db="EMBL/GenBank/DDBJ databases">
        <title>Jade perch genome.</title>
        <authorList>
            <person name="Chao B."/>
        </authorList>
    </citation>
    <scope>NUCLEOTIDE SEQUENCE</scope>
    <source>
        <strain evidence="1">CB-2022</strain>
    </source>
</reference>
<keyword evidence="2" id="KW-1185">Reference proteome</keyword>
<gene>
    <name evidence="1" type="ORF">L3Q82_001195</name>
</gene>
<accession>A0ACB8W6R7</accession>
<organism evidence="1 2">
    <name type="scientific">Scortum barcoo</name>
    <name type="common">barcoo grunter</name>
    <dbReference type="NCBI Taxonomy" id="214431"/>
    <lineage>
        <taxon>Eukaryota</taxon>
        <taxon>Metazoa</taxon>
        <taxon>Chordata</taxon>
        <taxon>Craniata</taxon>
        <taxon>Vertebrata</taxon>
        <taxon>Euteleostomi</taxon>
        <taxon>Actinopterygii</taxon>
        <taxon>Neopterygii</taxon>
        <taxon>Teleostei</taxon>
        <taxon>Neoteleostei</taxon>
        <taxon>Acanthomorphata</taxon>
        <taxon>Eupercaria</taxon>
        <taxon>Centrarchiformes</taxon>
        <taxon>Terapontoidei</taxon>
        <taxon>Terapontidae</taxon>
        <taxon>Scortum</taxon>
    </lineage>
</organism>